<organism evidence="1 2">
    <name type="scientific">Taklimakanibacter albus</name>
    <dbReference type="NCBI Taxonomy" id="2800327"/>
    <lineage>
        <taxon>Bacteria</taxon>
        <taxon>Pseudomonadati</taxon>
        <taxon>Pseudomonadota</taxon>
        <taxon>Alphaproteobacteria</taxon>
        <taxon>Hyphomicrobiales</taxon>
        <taxon>Aestuariivirgaceae</taxon>
        <taxon>Taklimakanibacter</taxon>
    </lineage>
</organism>
<dbReference type="Proteomes" id="UP000616151">
    <property type="component" value="Unassembled WGS sequence"/>
</dbReference>
<evidence type="ECO:0000313" key="2">
    <source>
        <dbReference type="Proteomes" id="UP000616151"/>
    </source>
</evidence>
<name>A0ACC5R3K0_9HYPH</name>
<accession>A0ACC5R3K0</accession>
<reference evidence="1" key="1">
    <citation type="submission" date="2021-01" db="EMBL/GenBank/DDBJ databases">
        <authorList>
            <person name="Sun Q."/>
        </authorList>
    </citation>
    <scope>NUCLEOTIDE SEQUENCE</scope>
    <source>
        <strain evidence="1">YIM B02566</strain>
    </source>
</reference>
<comment type="caution">
    <text evidence="1">The sequence shown here is derived from an EMBL/GenBank/DDBJ whole genome shotgun (WGS) entry which is preliminary data.</text>
</comment>
<sequence>MKWKQFILPRHLYRIYKLGRLWKNQAKLPWLTMLLRFGQPSPLARQLGTDRRQARVILHKQGIWSIAAGARFIRYTTKPKSVAKLQKEHAMWHLLRERGLTDMVQPSIVLSTCGRGVALETGMLRQIEMDDQVAMTVPIMRALMAAAKPTIPGALPPTVEAGIRLGRLACGGELPASFASESAIRDCFARQLRIGVSHQDLHVYNVMQDAGGKPILIDLKSCDVDRIVSIDILMFAGKYIQARMFDNLLECVFSAQQQGWRMAELEPALALIDLPRAYWSHILILHLMGAGSADTDGSEQEISPISRQLYQRMLSRDWSARNPD</sequence>
<keyword evidence="2" id="KW-1185">Reference proteome</keyword>
<dbReference type="EMBL" id="JAENHL010000007">
    <property type="protein sequence ID" value="MBK1867066.1"/>
    <property type="molecule type" value="Genomic_DNA"/>
</dbReference>
<evidence type="ECO:0000313" key="1">
    <source>
        <dbReference type="EMBL" id="MBK1867066.1"/>
    </source>
</evidence>
<gene>
    <name evidence="1" type="ORF">JHL16_11980</name>
</gene>
<proteinExistence type="predicted"/>
<protein>
    <submittedName>
        <fullName evidence="1">Uncharacterized protein</fullName>
    </submittedName>
</protein>